<accession>A0A0A9H972</accession>
<feature type="domain" description="Disease resistance protein winged helix" evidence="1">
    <location>
        <begin position="113"/>
        <end position="162"/>
    </location>
</feature>
<dbReference type="AlphaFoldDB" id="A0A0A9H972"/>
<dbReference type="PANTHER" id="PTHR23155">
    <property type="entry name" value="DISEASE RESISTANCE PROTEIN RP"/>
    <property type="match status" value="1"/>
</dbReference>
<dbReference type="Gene3D" id="1.10.10.10">
    <property type="entry name" value="Winged helix-like DNA-binding domain superfamily/Winged helix DNA-binding domain"/>
    <property type="match status" value="1"/>
</dbReference>
<name>A0A0A9H972_ARUDO</name>
<organism evidence="2">
    <name type="scientific">Arundo donax</name>
    <name type="common">Giant reed</name>
    <name type="synonym">Donax arundinaceus</name>
    <dbReference type="NCBI Taxonomy" id="35708"/>
    <lineage>
        <taxon>Eukaryota</taxon>
        <taxon>Viridiplantae</taxon>
        <taxon>Streptophyta</taxon>
        <taxon>Embryophyta</taxon>
        <taxon>Tracheophyta</taxon>
        <taxon>Spermatophyta</taxon>
        <taxon>Magnoliopsida</taxon>
        <taxon>Liliopsida</taxon>
        <taxon>Poales</taxon>
        <taxon>Poaceae</taxon>
        <taxon>PACMAD clade</taxon>
        <taxon>Arundinoideae</taxon>
        <taxon>Arundineae</taxon>
        <taxon>Arundo</taxon>
    </lineage>
</organism>
<dbReference type="InterPro" id="IPR036388">
    <property type="entry name" value="WH-like_DNA-bd_sf"/>
</dbReference>
<reference evidence="2" key="2">
    <citation type="journal article" date="2015" name="Data Brief">
        <title>Shoot transcriptome of the giant reed, Arundo donax.</title>
        <authorList>
            <person name="Barrero R.A."/>
            <person name="Guerrero F.D."/>
            <person name="Moolhuijzen P."/>
            <person name="Goolsby J.A."/>
            <person name="Tidwell J."/>
            <person name="Bellgard S.E."/>
            <person name="Bellgard M.I."/>
        </authorList>
    </citation>
    <scope>NUCLEOTIDE SEQUENCE</scope>
    <source>
        <tissue evidence="2">Shoot tissue taken approximately 20 cm above the soil surface</tissue>
    </source>
</reference>
<dbReference type="EMBL" id="GBRH01164604">
    <property type="protein sequence ID" value="JAE33292.1"/>
    <property type="molecule type" value="Transcribed_RNA"/>
</dbReference>
<sequence length="315" mass="36125">MSTTKPIHLQGIELGKYLKLLEEHAFGKKDPGHYPKLRFICRSIATRLEGLPQAAETYGQALRSKLHKNHWRTISKRKMHQMGAGKRDIMTTLRLSYEQLLADLKECFVSCSLFPKGYVFEKEEIIRVWMALGFLGAGDGGEQMESRGKKNITQLMKTSFSRDGEERMEDRGKKNFTQLLKRSFFKKNNESPGTYLIPGPLHELAEFLSSGEYFRIERSEFDDGPIDIPLRAHHVYLDINDLVRASEELRQITNLCSLLIVGMIASSSEKLIQKLEEVLGETTHLRLLMVSELLPTTLAQLKRLRYLQILITITI</sequence>
<proteinExistence type="predicted"/>
<dbReference type="InterPro" id="IPR044974">
    <property type="entry name" value="Disease_R_plants"/>
</dbReference>
<dbReference type="GO" id="GO:0098542">
    <property type="term" value="P:defense response to other organism"/>
    <property type="evidence" value="ECO:0007669"/>
    <property type="project" value="TreeGrafter"/>
</dbReference>
<dbReference type="InterPro" id="IPR027417">
    <property type="entry name" value="P-loop_NTPase"/>
</dbReference>
<dbReference type="Pfam" id="PF23559">
    <property type="entry name" value="WHD_DRP"/>
    <property type="match status" value="1"/>
</dbReference>
<evidence type="ECO:0000259" key="1">
    <source>
        <dbReference type="Pfam" id="PF23559"/>
    </source>
</evidence>
<reference evidence="2" key="1">
    <citation type="submission" date="2014-09" db="EMBL/GenBank/DDBJ databases">
        <authorList>
            <person name="Magalhaes I.L.F."/>
            <person name="Oliveira U."/>
            <person name="Santos F.R."/>
            <person name="Vidigal T.H.D.A."/>
            <person name="Brescovit A.D."/>
            <person name="Santos A.J."/>
        </authorList>
    </citation>
    <scope>NUCLEOTIDE SEQUENCE</scope>
    <source>
        <tissue evidence="2">Shoot tissue taken approximately 20 cm above the soil surface</tissue>
    </source>
</reference>
<dbReference type="PANTHER" id="PTHR23155:SF1205">
    <property type="entry name" value="DISEASE RESISTANCE PROTEIN RPM1"/>
    <property type="match status" value="1"/>
</dbReference>
<protein>
    <recommendedName>
        <fullName evidence="1">Disease resistance protein winged helix domain-containing protein</fullName>
    </recommendedName>
</protein>
<dbReference type="SUPFAM" id="SSF52540">
    <property type="entry name" value="P-loop containing nucleoside triphosphate hydrolases"/>
    <property type="match status" value="1"/>
</dbReference>
<evidence type="ECO:0000313" key="2">
    <source>
        <dbReference type="EMBL" id="JAE33292.1"/>
    </source>
</evidence>
<dbReference type="InterPro" id="IPR058922">
    <property type="entry name" value="WHD_DRP"/>
</dbReference>